<reference evidence="1" key="1">
    <citation type="submission" date="2024-06" db="EMBL/GenBank/DDBJ databases">
        <authorList>
            <person name="Coelho C."/>
            <person name="Bento M."/>
            <person name="Garcia E."/>
            <person name="Camelo A."/>
            <person name="Brandao I."/>
            <person name="Espirito Santo C."/>
            <person name="Trovao J."/>
            <person name="Verissimo A."/>
            <person name="Costa J."/>
            <person name="Tiago I."/>
        </authorList>
    </citation>
    <scope>NUCLEOTIDE SEQUENCE</scope>
    <source>
        <strain evidence="1">KWT182</strain>
    </source>
</reference>
<dbReference type="AlphaFoldDB" id="A0AAU7QAD6"/>
<evidence type="ECO:0000313" key="1">
    <source>
        <dbReference type="EMBL" id="XBS70068.1"/>
    </source>
</evidence>
<name>A0AAU7QAD6_9GAMM</name>
<dbReference type="Gene3D" id="3.30.2450.10">
    <property type="entry name" value="Secreted effector protein pipB2"/>
    <property type="match status" value="1"/>
</dbReference>
<sequence length="86" mass="9752">MDGIFGNTMAGSISGIGAEQEECEPASSQEILEYIVNFFSYGNVYQKHAEKYDLFAETLAINLYNGFSTDDSLEALETWRFDFFRP</sequence>
<dbReference type="EMBL" id="CP157947">
    <property type="protein sequence ID" value="XBS70068.1"/>
    <property type="molecule type" value="Genomic_DNA"/>
</dbReference>
<proteinExistence type="predicted"/>
<accession>A0AAU7QAD6</accession>
<gene>
    <name evidence="1" type="ORF">ABK905_01800</name>
</gene>
<organism evidence="1">
    <name type="scientific">Acerihabitans sp. KWT182</name>
    <dbReference type="NCBI Taxonomy" id="3157919"/>
    <lineage>
        <taxon>Bacteria</taxon>
        <taxon>Pseudomonadati</taxon>
        <taxon>Pseudomonadota</taxon>
        <taxon>Gammaproteobacteria</taxon>
        <taxon>Enterobacterales</taxon>
        <taxon>Pectobacteriaceae</taxon>
        <taxon>Acerihabitans</taxon>
    </lineage>
</organism>
<protein>
    <submittedName>
        <fullName evidence="1">Uncharacterized protein</fullName>
    </submittedName>
</protein>